<feature type="compositionally biased region" description="Low complexity" evidence="1">
    <location>
        <begin position="350"/>
        <end position="363"/>
    </location>
</feature>
<dbReference type="OrthoDB" id="676522at2759"/>
<accession>A0A5J9WCW2</accession>
<feature type="transmembrane region" description="Helical" evidence="2">
    <location>
        <begin position="375"/>
        <end position="392"/>
    </location>
</feature>
<feature type="compositionally biased region" description="Low complexity" evidence="1">
    <location>
        <begin position="1"/>
        <end position="20"/>
    </location>
</feature>
<evidence type="ECO:0000313" key="4">
    <source>
        <dbReference type="Proteomes" id="UP000324897"/>
    </source>
</evidence>
<feature type="compositionally biased region" description="Polar residues" evidence="1">
    <location>
        <begin position="810"/>
        <end position="819"/>
    </location>
</feature>
<keyword evidence="2" id="KW-0472">Membrane</keyword>
<feature type="compositionally biased region" description="Basic and acidic residues" evidence="1">
    <location>
        <begin position="113"/>
        <end position="123"/>
    </location>
</feature>
<feature type="compositionally biased region" description="Polar residues" evidence="1">
    <location>
        <begin position="704"/>
        <end position="723"/>
    </location>
</feature>
<evidence type="ECO:0000313" key="3">
    <source>
        <dbReference type="EMBL" id="TVU45745.1"/>
    </source>
</evidence>
<comment type="caution">
    <text evidence="3">The sequence shown here is derived from an EMBL/GenBank/DDBJ whole genome shotgun (WGS) entry which is preliminary data.</text>
</comment>
<feature type="region of interest" description="Disordered" evidence="1">
    <location>
        <begin position="686"/>
        <end position="819"/>
    </location>
</feature>
<feature type="compositionally biased region" description="Basic and acidic residues" evidence="1">
    <location>
        <begin position="619"/>
        <end position="636"/>
    </location>
</feature>
<reference evidence="3 4" key="1">
    <citation type="journal article" date="2019" name="Sci. Rep.">
        <title>A high-quality genome of Eragrostis curvula grass provides insights into Poaceae evolution and supports new strategies to enhance forage quality.</title>
        <authorList>
            <person name="Carballo J."/>
            <person name="Santos B.A.C.M."/>
            <person name="Zappacosta D."/>
            <person name="Garbus I."/>
            <person name="Selva J.P."/>
            <person name="Gallo C.A."/>
            <person name="Diaz A."/>
            <person name="Albertini E."/>
            <person name="Caccamo M."/>
            <person name="Echenique V."/>
        </authorList>
    </citation>
    <scope>NUCLEOTIDE SEQUENCE [LARGE SCALE GENOMIC DNA]</scope>
    <source>
        <strain evidence="4">cv. Victoria</strain>
        <tissue evidence="3">Leaf</tissue>
    </source>
</reference>
<dbReference type="PANTHER" id="PTHR34775">
    <property type="entry name" value="TRANSMEMBRANE PROTEIN"/>
    <property type="match status" value="1"/>
</dbReference>
<feature type="compositionally biased region" description="Low complexity" evidence="1">
    <location>
        <begin position="739"/>
        <end position="749"/>
    </location>
</feature>
<keyword evidence="4" id="KW-1185">Reference proteome</keyword>
<evidence type="ECO:0000256" key="2">
    <source>
        <dbReference type="SAM" id="Phobius"/>
    </source>
</evidence>
<gene>
    <name evidence="3" type="ORF">EJB05_05243</name>
</gene>
<feature type="compositionally biased region" description="Basic and acidic residues" evidence="1">
    <location>
        <begin position="57"/>
        <end position="72"/>
    </location>
</feature>
<feature type="region of interest" description="Disordered" evidence="1">
    <location>
        <begin position="610"/>
        <end position="646"/>
    </location>
</feature>
<keyword evidence="2" id="KW-1133">Transmembrane helix</keyword>
<name>A0A5J9WCW2_9POAL</name>
<keyword evidence="2" id="KW-0812">Transmembrane</keyword>
<organism evidence="3 4">
    <name type="scientific">Eragrostis curvula</name>
    <name type="common">weeping love grass</name>
    <dbReference type="NCBI Taxonomy" id="38414"/>
    <lineage>
        <taxon>Eukaryota</taxon>
        <taxon>Viridiplantae</taxon>
        <taxon>Streptophyta</taxon>
        <taxon>Embryophyta</taxon>
        <taxon>Tracheophyta</taxon>
        <taxon>Spermatophyta</taxon>
        <taxon>Magnoliopsida</taxon>
        <taxon>Liliopsida</taxon>
        <taxon>Poales</taxon>
        <taxon>Poaceae</taxon>
        <taxon>PACMAD clade</taxon>
        <taxon>Chloridoideae</taxon>
        <taxon>Eragrostideae</taxon>
        <taxon>Eragrostidinae</taxon>
        <taxon>Eragrostis</taxon>
    </lineage>
</organism>
<feature type="region of interest" description="Disordered" evidence="1">
    <location>
        <begin position="1"/>
        <end position="174"/>
    </location>
</feature>
<feature type="compositionally biased region" description="Low complexity" evidence="1">
    <location>
        <begin position="773"/>
        <end position="786"/>
    </location>
</feature>
<evidence type="ECO:0000256" key="1">
    <source>
        <dbReference type="SAM" id="MobiDB-lite"/>
    </source>
</evidence>
<dbReference type="PANTHER" id="PTHR34775:SF4">
    <property type="entry name" value="TRANSMEMBRANE PROTEIN"/>
    <property type="match status" value="1"/>
</dbReference>
<feature type="region of interest" description="Disordered" evidence="1">
    <location>
        <begin position="207"/>
        <end position="363"/>
    </location>
</feature>
<dbReference type="Gramene" id="TVU45745">
    <property type="protein sequence ID" value="TVU45745"/>
    <property type="gene ID" value="EJB05_05243"/>
</dbReference>
<feature type="compositionally biased region" description="Low complexity" evidence="1">
    <location>
        <begin position="289"/>
        <end position="318"/>
    </location>
</feature>
<sequence>MSAAAAARSPSPGPARPCCGLRRSADSSPFRAIASTPDSPQRSASVGKTGGRSRASWGEKENDNNHPRDAARTPKAVARHSSGGGGGAKSFMAPTFSAASKAVAPSTTPRKKILGERNNDPPHQHQQYPIPSSPGEMAHDKPSGPPPPPPEEPLGAPRRLRLSLDGAPSAPPVAAPVAAHGAWRSLGGEAEEEEVVVVENTVCKIHHHHHETSGDAAAPYDPKTNYLSPRPRFLRYRPNPRVEQYRQGSGGGSARRLEDGFPSSESSEEADTAATTTEEEGLSEEEQEQVPSSPEESSALAPASDARADPATPVAAAVLQPDPAPVSPLPRVQTPEPEEPVVTSPRARSPTPELEPAATPARACAKKKKRSSLRFLLVAPLPLVLFMVASFVCVPPPPGSPVVLNASPSKGSGYFLSVQELHPVELAAWLKQWSSSSLDFVSSYWNALASPQEQEFYGPHTAANLSAAAAADADHGVGFYYSAAETRPVPTEQEPISASISEQELEIQDDVSASDTVGIAEPEVEEMAAFDDATVEDEPTNDAEMVQESVTATSDVIVEELNELNAEMAEEVSGSSGEEMASLDQDLDIPSQSEPEPEHIADDMDVPSWQQDVQTDGSEGDHEDAHAKKDQEEHHGQKLGSDHMWSGHLDKLSKPAVGGSVLAVIIVSAALAFHYKRQNQARVSLNSSEPAQYESAEPVEQVENRSGSGSSEGHTLAKGSQLQHPVVEETERIGGAGGSQYSSSLSSGLGRRKKDKLEESLQSLEPTSRRDSTAFSTSSYGSFTTYEKISAKKRNKEDEAMTPVRRSSRLRNQVKSPEA</sequence>
<dbReference type="Proteomes" id="UP000324897">
    <property type="component" value="Chromosome 5"/>
</dbReference>
<dbReference type="AlphaFoldDB" id="A0A5J9WCW2"/>
<feature type="non-terminal residue" evidence="3">
    <location>
        <position position="1"/>
    </location>
</feature>
<feature type="compositionally biased region" description="Acidic residues" evidence="1">
    <location>
        <begin position="266"/>
        <end position="288"/>
    </location>
</feature>
<dbReference type="EMBL" id="RWGY01000004">
    <property type="protein sequence ID" value="TVU45745.1"/>
    <property type="molecule type" value="Genomic_DNA"/>
</dbReference>
<proteinExistence type="predicted"/>
<feature type="compositionally biased region" description="Pro residues" evidence="1">
    <location>
        <begin position="143"/>
        <end position="152"/>
    </location>
</feature>
<feature type="compositionally biased region" description="Polar residues" evidence="1">
    <location>
        <begin position="36"/>
        <end position="46"/>
    </location>
</feature>
<protein>
    <submittedName>
        <fullName evidence="3">Uncharacterized protein</fullName>
    </submittedName>
</protein>